<sequence>MRALPPFLALLALAAADDLVTKGRIKVQLFAAPAFVSEVSVDAYHDQCLSLDNNLIDGRVQSLLVGGHDVATVLRRDDYWNCRFFDNYDCIETDDCLTIPDGANNLASKGWGTRIKSLKCKNFET</sequence>
<dbReference type="AlphaFoldDB" id="A0A7U2IB39"/>
<dbReference type="EMBL" id="CP069043">
    <property type="protein sequence ID" value="QRD06594.1"/>
    <property type="molecule type" value="Genomic_DNA"/>
</dbReference>
<gene>
    <name evidence="2" type="ORF">JI435_134960</name>
</gene>
<evidence type="ECO:0000313" key="2">
    <source>
        <dbReference type="EMBL" id="QRD06594.1"/>
    </source>
</evidence>
<proteinExistence type="predicted"/>
<feature type="chain" id="PRO_5031097622" description="Ecp2 effector protein domain-containing protein" evidence="1">
    <location>
        <begin position="17"/>
        <end position="125"/>
    </location>
</feature>
<evidence type="ECO:0008006" key="4">
    <source>
        <dbReference type="Google" id="ProtNLM"/>
    </source>
</evidence>
<dbReference type="Proteomes" id="UP000663193">
    <property type="component" value="Chromosome 21"/>
</dbReference>
<accession>A0A7U2IB39</accession>
<feature type="signal peptide" evidence="1">
    <location>
        <begin position="1"/>
        <end position="16"/>
    </location>
</feature>
<keyword evidence="1" id="KW-0732">Signal</keyword>
<keyword evidence="3" id="KW-1185">Reference proteome</keyword>
<organism evidence="2 3">
    <name type="scientific">Phaeosphaeria nodorum (strain SN15 / ATCC MYA-4574 / FGSC 10173)</name>
    <name type="common">Glume blotch fungus</name>
    <name type="synonym">Parastagonospora nodorum</name>
    <dbReference type="NCBI Taxonomy" id="321614"/>
    <lineage>
        <taxon>Eukaryota</taxon>
        <taxon>Fungi</taxon>
        <taxon>Dikarya</taxon>
        <taxon>Ascomycota</taxon>
        <taxon>Pezizomycotina</taxon>
        <taxon>Dothideomycetes</taxon>
        <taxon>Pleosporomycetidae</taxon>
        <taxon>Pleosporales</taxon>
        <taxon>Pleosporineae</taxon>
        <taxon>Phaeosphaeriaceae</taxon>
        <taxon>Parastagonospora</taxon>
    </lineage>
</organism>
<protein>
    <recommendedName>
        <fullName evidence="4">Ecp2 effector protein domain-containing protein</fullName>
    </recommendedName>
</protein>
<evidence type="ECO:0000313" key="3">
    <source>
        <dbReference type="Proteomes" id="UP000663193"/>
    </source>
</evidence>
<name>A0A7U2IB39_PHANO</name>
<dbReference type="OrthoDB" id="3774233at2759"/>
<reference evidence="3" key="1">
    <citation type="journal article" date="2021" name="BMC Genomics">
        <title>Chromosome-level genome assembly and manually-curated proteome of model necrotroph Parastagonospora nodorum Sn15 reveals a genome-wide trove of candidate effector homologs, and redundancy of virulence-related functions within an accessory chromosome.</title>
        <authorList>
            <person name="Bertazzoni S."/>
            <person name="Jones D.A.B."/>
            <person name="Phan H.T."/>
            <person name="Tan K.-C."/>
            <person name="Hane J.K."/>
        </authorList>
    </citation>
    <scope>NUCLEOTIDE SEQUENCE [LARGE SCALE GENOMIC DNA]</scope>
    <source>
        <strain evidence="3">SN15 / ATCC MYA-4574 / FGSC 10173)</strain>
    </source>
</reference>
<dbReference type="VEuPathDB" id="FungiDB:JI435_134960"/>
<evidence type="ECO:0000256" key="1">
    <source>
        <dbReference type="SAM" id="SignalP"/>
    </source>
</evidence>